<evidence type="ECO:0000256" key="3">
    <source>
        <dbReference type="ARBA" id="ARBA00023125"/>
    </source>
</evidence>
<keyword evidence="4" id="KW-0804">Transcription</keyword>
<protein>
    <recommendedName>
        <fullName evidence="7">AP2/ERF domain-containing protein</fullName>
    </recommendedName>
</protein>
<dbReference type="PANTHER" id="PTHR31190:SF425">
    <property type="entry name" value="ETHYLENE-RESPONSIVE TRANSCRIPTION FACTOR RAP2-2"/>
    <property type="match status" value="1"/>
</dbReference>
<dbReference type="InterPro" id="IPR016177">
    <property type="entry name" value="DNA-bd_dom_sf"/>
</dbReference>
<keyword evidence="2" id="KW-0805">Transcription regulation</keyword>
<keyword evidence="5" id="KW-0539">Nucleus</keyword>
<dbReference type="FunFam" id="3.30.730.10:FF:000001">
    <property type="entry name" value="Ethylene-responsive transcription factor 2"/>
    <property type="match status" value="1"/>
</dbReference>
<dbReference type="Gene3D" id="3.30.730.10">
    <property type="entry name" value="AP2/ERF domain"/>
    <property type="match status" value="1"/>
</dbReference>
<evidence type="ECO:0000313" key="9">
    <source>
        <dbReference type="Proteomes" id="UP000636709"/>
    </source>
</evidence>
<evidence type="ECO:0000256" key="4">
    <source>
        <dbReference type="ARBA" id="ARBA00023163"/>
    </source>
</evidence>
<proteinExistence type="predicted"/>
<comment type="caution">
    <text evidence="8">The sequence shown here is derived from an EMBL/GenBank/DDBJ whole genome shotgun (WGS) entry which is preliminary data.</text>
</comment>
<dbReference type="InterPro" id="IPR044808">
    <property type="entry name" value="ERF_plant"/>
</dbReference>
<keyword evidence="3" id="KW-0238">DNA-binding</keyword>
<dbReference type="PANTHER" id="PTHR31190">
    <property type="entry name" value="DNA-BINDING DOMAIN"/>
    <property type="match status" value="1"/>
</dbReference>
<dbReference type="PROSITE" id="PS51032">
    <property type="entry name" value="AP2_ERF"/>
    <property type="match status" value="1"/>
</dbReference>
<sequence>MPRITNKPIIDEDDEDFEIDFQEFIKEEDEEEDKRHYESMALVGVLEPKRENSGVNFQNKDSMVVQKPTHTGDDPIAKPKQKRKNPYRGIRRRPWGKWAAEIRDPRKGVRVWLGTYKTPEDAARAYDAEARKIRGNKAKVNFPDEGLENMMSGIPKPTLTAMPTMLVTAEKFNTDVLVSHTNNSNEDLFSVVNFSGTNTSSMYGDGSGLFSMKMPHVPYEIPRMGLSPNPNVFSVGSLSSGSINFSGNNASSIHTEDFGLLSLKIPHAPSEIPRMDEFPSENKFSIGSSSNGLSNEATRNLSAYSFLPYANMPIFSQPTFVCTSMMIEGNVCTMLPTLSNATSNVPFGLAGVNVRENMDQKPTLNVVENESIPSISHGDVSEDVAAEINMWKFYDSMLSKEDLRMIDQLV</sequence>
<dbReference type="SMART" id="SM00380">
    <property type="entry name" value="AP2"/>
    <property type="match status" value="1"/>
</dbReference>
<organism evidence="8 9">
    <name type="scientific">Digitaria exilis</name>
    <dbReference type="NCBI Taxonomy" id="1010633"/>
    <lineage>
        <taxon>Eukaryota</taxon>
        <taxon>Viridiplantae</taxon>
        <taxon>Streptophyta</taxon>
        <taxon>Embryophyta</taxon>
        <taxon>Tracheophyta</taxon>
        <taxon>Spermatophyta</taxon>
        <taxon>Magnoliopsida</taxon>
        <taxon>Liliopsida</taxon>
        <taxon>Poales</taxon>
        <taxon>Poaceae</taxon>
        <taxon>PACMAD clade</taxon>
        <taxon>Panicoideae</taxon>
        <taxon>Panicodae</taxon>
        <taxon>Paniceae</taxon>
        <taxon>Anthephorinae</taxon>
        <taxon>Digitaria</taxon>
    </lineage>
</organism>
<dbReference type="InterPro" id="IPR001471">
    <property type="entry name" value="AP2/ERF_dom"/>
</dbReference>
<evidence type="ECO:0000259" key="7">
    <source>
        <dbReference type="PROSITE" id="PS51032"/>
    </source>
</evidence>
<feature type="region of interest" description="Disordered" evidence="6">
    <location>
        <begin position="52"/>
        <end position="87"/>
    </location>
</feature>
<dbReference type="EMBL" id="JACEFO010001772">
    <property type="protein sequence ID" value="KAF8704461.1"/>
    <property type="molecule type" value="Genomic_DNA"/>
</dbReference>
<dbReference type="GO" id="GO:0005634">
    <property type="term" value="C:nucleus"/>
    <property type="evidence" value="ECO:0007669"/>
    <property type="project" value="UniProtKB-SubCell"/>
</dbReference>
<evidence type="ECO:0000256" key="6">
    <source>
        <dbReference type="SAM" id="MobiDB-lite"/>
    </source>
</evidence>
<feature type="domain" description="AP2/ERF" evidence="7">
    <location>
        <begin position="86"/>
        <end position="143"/>
    </location>
</feature>
<evidence type="ECO:0000256" key="5">
    <source>
        <dbReference type="ARBA" id="ARBA00023242"/>
    </source>
</evidence>
<name>A0A835ERE0_9POAL</name>
<keyword evidence="9" id="KW-1185">Reference proteome</keyword>
<evidence type="ECO:0000313" key="8">
    <source>
        <dbReference type="EMBL" id="KAF8704461.1"/>
    </source>
</evidence>
<dbReference type="Pfam" id="PF00847">
    <property type="entry name" value="AP2"/>
    <property type="match status" value="1"/>
</dbReference>
<dbReference type="GO" id="GO:0003677">
    <property type="term" value="F:DNA binding"/>
    <property type="evidence" value="ECO:0007669"/>
    <property type="project" value="UniProtKB-KW"/>
</dbReference>
<comment type="subcellular location">
    <subcellularLocation>
        <location evidence="1">Nucleus</location>
    </subcellularLocation>
</comment>
<dbReference type="Proteomes" id="UP000636709">
    <property type="component" value="Unassembled WGS sequence"/>
</dbReference>
<dbReference type="PRINTS" id="PR00367">
    <property type="entry name" value="ETHRSPELEMNT"/>
</dbReference>
<evidence type="ECO:0000256" key="1">
    <source>
        <dbReference type="ARBA" id="ARBA00004123"/>
    </source>
</evidence>
<dbReference type="OrthoDB" id="642522at2759"/>
<accession>A0A835ERE0</accession>
<reference evidence="8" key="1">
    <citation type="submission" date="2020-07" db="EMBL/GenBank/DDBJ databases">
        <title>Genome sequence and genetic diversity analysis of an under-domesticated orphan crop, white fonio (Digitaria exilis).</title>
        <authorList>
            <person name="Bennetzen J.L."/>
            <person name="Chen S."/>
            <person name="Ma X."/>
            <person name="Wang X."/>
            <person name="Yssel A.E.J."/>
            <person name="Chaluvadi S.R."/>
            <person name="Johnson M."/>
            <person name="Gangashetty P."/>
            <person name="Hamidou F."/>
            <person name="Sanogo M.D."/>
            <person name="Zwaenepoel A."/>
            <person name="Wallace J."/>
            <person name="Van De Peer Y."/>
            <person name="Van Deynze A."/>
        </authorList>
    </citation>
    <scope>NUCLEOTIDE SEQUENCE</scope>
    <source>
        <tissue evidence="8">Leaves</tissue>
    </source>
</reference>
<gene>
    <name evidence="8" type="ORF">HU200_031414</name>
</gene>
<dbReference type="InterPro" id="IPR036955">
    <property type="entry name" value="AP2/ERF_dom_sf"/>
</dbReference>
<dbReference type="SUPFAM" id="SSF54171">
    <property type="entry name" value="DNA-binding domain"/>
    <property type="match status" value="1"/>
</dbReference>
<dbReference type="AlphaFoldDB" id="A0A835ERE0"/>
<dbReference type="CDD" id="cd00018">
    <property type="entry name" value="AP2"/>
    <property type="match status" value="1"/>
</dbReference>
<evidence type="ECO:0000256" key="2">
    <source>
        <dbReference type="ARBA" id="ARBA00023015"/>
    </source>
</evidence>
<dbReference type="GO" id="GO:0003700">
    <property type="term" value="F:DNA-binding transcription factor activity"/>
    <property type="evidence" value="ECO:0007669"/>
    <property type="project" value="InterPro"/>
</dbReference>
<dbReference type="GO" id="GO:0009873">
    <property type="term" value="P:ethylene-activated signaling pathway"/>
    <property type="evidence" value="ECO:0007669"/>
    <property type="project" value="InterPro"/>
</dbReference>